<name>A0A4V3V0L9_9RHOB</name>
<accession>A0A4V3V0L9</accession>
<dbReference type="Proteomes" id="UP000309450">
    <property type="component" value="Unassembled WGS sequence"/>
</dbReference>
<dbReference type="EMBL" id="SSND01000001">
    <property type="protein sequence ID" value="THD84492.1"/>
    <property type="molecule type" value="Genomic_DNA"/>
</dbReference>
<feature type="region of interest" description="Disordered" evidence="1">
    <location>
        <begin position="43"/>
        <end position="62"/>
    </location>
</feature>
<dbReference type="Pfam" id="PF18856">
    <property type="entry name" value="baeRF_family12"/>
    <property type="match status" value="1"/>
</dbReference>
<comment type="caution">
    <text evidence="2">The sequence shown here is derived from an EMBL/GenBank/DDBJ whole genome shotgun (WGS) entry which is preliminary data.</text>
</comment>
<keyword evidence="3" id="KW-1185">Reference proteome</keyword>
<dbReference type="InterPro" id="IPR041374">
    <property type="entry name" value="BaeRF_family12"/>
</dbReference>
<dbReference type="AlphaFoldDB" id="A0A4V3V0L9"/>
<dbReference type="OrthoDB" id="9812459at2"/>
<sequence length="147" mass="16039">MLLPKGAWVVVADGEKAMILENKGTPAAPKLAVIARDEADPVVGASDRPGRMMDDGPGQRSALEQPDYARLNAERFATDLVEMLDRRARRGRFEKLVLVAPPQVLGALRDEMDDTLRGLVVAEIDKTLTNHPIPKMAEIISAEIDSL</sequence>
<evidence type="ECO:0000313" key="3">
    <source>
        <dbReference type="Proteomes" id="UP000309450"/>
    </source>
</evidence>
<organism evidence="2 3">
    <name type="scientific">Aliigemmobacter aestuarii</name>
    <dbReference type="NCBI Taxonomy" id="1445661"/>
    <lineage>
        <taxon>Bacteria</taxon>
        <taxon>Pseudomonadati</taxon>
        <taxon>Pseudomonadota</taxon>
        <taxon>Alphaproteobacteria</taxon>
        <taxon>Rhodobacterales</taxon>
        <taxon>Paracoccaceae</taxon>
        <taxon>Aliigemmobacter</taxon>
    </lineage>
</organism>
<reference evidence="2 3" key="1">
    <citation type="submission" date="2019-04" db="EMBL/GenBank/DDBJ databases">
        <title>Draft genome sequence of Gemmobacter aestuarii sp. nov.</title>
        <authorList>
            <person name="Hameed A."/>
            <person name="Lin S.-Y."/>
            <person name="Shahina M."/>
            <person name="Lai W.-A."/>
            <person name="Young C.-C."/>
        </authorList>
    </citation>
    <scope>NUCLEOTIDE SEQUENCE [LARGE SCALE GENOMIC DNA]</scope>
    <source>
        <strain evidence="2 3">CC-PW-75</strain>
    </source>
</reference>
<protein>
    <submittedName>
        <fullName evidence="2">Host attachment protein</fullName>
    </submittedName>
</protein>
<proteinExistence type="predicted"/>
<gene>
    <name evidence="2" type="ORF">E7811_01740</name>
</gene>
<dbReference type="RefSeq" id="WP_136392873.1">
    <property type="nucleotide sequence ID" value="NZ_SSND01000001.1"/>
</dbReference>
<evidence type="ECO:0000313" key="2">
    <source>
        <dbReference type="EMBL" id="THD84492.1"/>
    </source>
</evidence>
<evidence type="ECO:0000256" key="1">
    <source>
        <dbReference type="SAM" id="MobiDB-lite"/>
    </source>
</evidence>